<gene>
    <name evidence="3" type="ORF">BCR43DRAFT_433580</name>
</gene>
<dbReference type="Gene3D" id="3.30.1520.10">
    <property type="entry name" value="Phox-like domain"/>
    <property type="match status" value="1"/>
</dbReference>
<dbReference type="InterPro" id="IPR051228">
    <property type="entry name" value="NADPH_Oxidase/PX-Domain"/>
</dbReference>
<dbReference type="OMA" id="HERFNTT"/>
<keyword evidence="1" id="KW-0677">Repeat</keyword>
<dbReference type="PROSITE" id="PS50195">
    <property type="entry name" value="PX"/>
    <property type="match status" value="1"/>
</dbReference>
<dbReference type="InParanoid" id="A0A1X2HND0"/>
<evidence type="ECO:0000259" key="2">
    <source>
        <dbReference type="PROSITE" id="PS50195"/>
    </source>
</evidence>
<dbReference type="AlphaFoldDB" id="A0A1X2HND0"/>
<reference evidence="3 4" key="1">
    <citation type="submission" date="2016-07" db="EMBL/GenBank/DDBJ databases">
        <title>Pervasive Adenine N6-methylation of Active Genes in Fungi.</title>
        <authorList>
            <consortium name="DOE Joint Genome Institute"/>
            <person name="Mondo S.J."/>
            <person name="Dannebaum R.O."/>
            <person name="Kuo R.C."/>
            <person name="Labutti K."/>
            <person name="Haridas S."/>
            <person name="Kuo A."/>
            <person name="Salamov A."/>
            <person name="Ahrendt S.R."/>
            <person name="Lipzen A."/>
            <person name="Sullivan W."/>
            <person name="Andreopoulos W.B."/>
            <person name="Clum A."/>
            <person name="Lindquist E."/>
            <person name="Daum C."/>
            <person name="Ramamoorthy G.K."/>
            <person name="Gryganskyi A."/>
            <person name="Culley D."/>
            <person name="Magnuson J.K."/>
            <person name="James T.Y."/>
            <person name="O'Malley M.A."/>
            <person name="Stajich J.E."/>
            <person name="Spatafora J.W."/>
            <person name="Visel A."/>
            <person name="Grigoriev I.V."/>
        </authorList>
    </citation>
    <scope>NUCLEOTIDE SEQUENCE [LARGE SCALE GENOMIC DNA]</scope>
    <source>
        <strain evidence="3 4">NRRL 2496</strain>
    </source>
</reference>
<dbReference type="SUPFAM" id="SSF64268">
    <property type="entry name" value="PX domain"/>
    <property type="match status" value="1"/>
</dbReference>
<name>A0A1X2HND0_SYNRA</name>
<protein>
    <recommendedName>
        <fullName evidence="2">PX domain-containing protein</fullName>
    </recommendedName>
</protein>
<organism evidence="3 4">
    <name type="scientific">Syncephalastrum racemosum</name>
    <name type="common">Filamentous fungus</name>
    <dbReference type="NCBI Taxonomy" id="13706"/>
    <lineage>
        <taxon>Eukaryota</taxon>
        <taxon>Fungi</taxon>
        <taxon>Fungi incertae sedis</taxon>
        <taxon>Mucoromycota</taxon>
        <taxon>Mucoromycotina</taxon>
        <taxon>Mucoromycetes</taxon>
        <taxon>Mucorales</taxon>
        <taxon>Syncephalastraceae</taxon>
        <taxon>Syncephalastrum</taxon>
    </lineage>
</organism>
<dbReference type="Gene3D" id="3.10.20.90">
    <property type="entry name" value="Phosphatidylinositol 3-kinase Catalytic Subunit, Chain A, domain 1"/>
    <property type="match status" value="1"/>
</dbReference>
<evidence type="ECO:0000256" key="1">
    <source>
        <dbReference type="ARBA" id="ARBA00022737"/>
    </source>
</evidence>
<evidence type="ECO:0000313" key="3">
    <source>
        <dbReference type="EMBL" id="ORZ00376.1"/>
    </source>
</evidence>
<evidence type="ECO:0000313" key="4">
    <source>
        <dbReference type="Proteomes" id="UP000242180"/>
    </source>
</evidence>
<dbReference type="OrthoDB" id="5593994at2759"/>
<proteinExistence type="predicted"/>
<dbReference type="PANTHER" id="PTHR15706">
    <property type="entry name" value="SH3 MULTIPLE DOMAIN"/>
    <property type="match status" value="1"/>
</dbReference>
<sequence length="295" mass="33202">MVRSKKCPASGIKLAPPVQHATVMTVERRENDPKLWYSIKVKPIARQPYTISRRYEDFAHFSQQLHEAFPTPNARSTGPRIPKLAHKRLQLLPNQQKKHRVDELNGFLRDLFVLPPSIAQSLPVLEFFGLQREDRLRKSLLLQDSTISSTSSIHPLAISPTTSSTLSTLSIQSSTSQYQPIVFFPSPSTSPTLRLIKIKVIYDRDNIIVIQVPRNASLADLRARILQKFCDLDLPKDFTLLFNDTRSSASSNTSAESSFSVDSSTAILITREADLAHAQSSLWVRLDKVTLRCIA</sequence>
<dbReference type="PANTHER" id="PTHR15706:SF2">
    <property type="entry name" value="SH3 AND PX DOMAIN-CONTAINING PROTEIN 2A"/>
    <property type="match status" value="1"/>
</dbReference>
<keyword evidence="4" id="KW-1185">Reference proteome</keyword>
<dbReference type="EMBL" id="MCGN01000002">
    <property type="protein sequence ID" value="ORZ00376.1"/>
    <property type="molecule type" value="Genomic_DNA"/>
</dbReference>
<dbReference type="Pfam" id="PF00787">
    <property type="entry name" value="PX"/>
    <property type="match status" value="1"/>
</dbReference>
<dbReference type="GO" id="GO:0035091">
    <property type="term" value="F:phosphatidylinositol binding"/>
    <property type="evidence" value="ECO:0007669"/>
    <property type="project" value="InterPro"/>
</dbReference>
<dbReference type="InterPro" id="IPR001683">
    <property type="entry name" value="PX_dom"/>
</dbReference>
<dbReference type="Proteomes" id="UP000242180">
    <property type="component" value="Unassembled WGS sequence"/>
</dbReference>
<dbReference type="CDD" id="cd06093">
    <property type="entry name" value="PX_domain"/>
    <property type="match status" value="1"/>
</dbReference>
<comment type="caution">
    <text evidence="3">The sequence shown here is derived from an EMBL/GenBank/DDBJ whole genome shotgun (WGS) entry which is preliminary data.</text>
</comment>
<accession>A0A1X2HND0</accession>
<dbReference type="InterPro" id="IPR036871">
    <property type="entry name" value="PX_dom_sf"/>
</dbReference>
<feature type="domain" description="PX" evidence="2">
    <location>
        <begin position="1"/>
        <end position="135"/>
    </location>
</feature>